<dbReference type="FunFam" id="3.10.10.10:FF:000007">
    <property type="entry name" value="Retrovirus-related Pol polyprotein from transposon 17.6-like Protein"/>
    <property type="match status" value="1"/>
</dbReference>
<keyword evidence="7" id="KW-0695">RNA-directed DNA polymerase</keyword>
<dbReference type="PANTHER" id="PTHR24559:SF444">
    <property type="entry name" value="REVERSE TRANSCRIPTASE DOMAIN-CONTAINING PROTEIN"/>
    <property type="match status" value="1"/>
</dbReference>
<dbReference type="InterPro" id="IPR000477">
    <property type="entry name" value="RT_dom"/>
</dbReference>
<dbReference type="InterPro" id="IPR053134">
    <property type="entry name" value="RNA-dir_DNA_polymerase"/>
</dbReference>
<evidence type="ECO:0000313" key="10">
    <source>
        <dbReference type="EMBL" id="RZC15741.1"/>
    </source>
</evidence>
<keyword evidence="11" id="KW-1185">Reference proteome</keyword>
<evidence type="ECO:0000259" key="9">
    <source>
        <dbReference type="PROSITE" id="PS50878"/>
    </source>
</evidence>
<dbReference type="InterPro" id="IPR043128">
    <property type="entry name" value="Rev_trsase/Diguanyl_cyclase"/>
</dbReference>
<dbReference type="InterPro" id="IPR043502">
    <property type="entry name" value="DNA/RNA_pol_sf"/>
</dbReference>
<protein>
    <submittedName>
        <fullName evidence="10">Retrovirus-related Pol polyprotein from transposon 17.6 isoform A</fullName>
    </submittedName>
</protein>
<feature type="domain" description="Reverse transcriptase" evidence="9">
    <location>
        <begin position="1045"/>
        <end position="1224"/>
    </location>
</feature>
<evidence type="ECO:0000256" key="2">
    <source>
        <dbReference type="ARBA" id="ARBA00022679"/>
    </source>
</evidence>
<keyword evidence="2" id="KW-0808">Transferase</keyword>
<keyword evidence="5" id="KW-0255">Endonuclease</keyword>
<dbReference type="GO" id="GO:0008233">
    <property type="term" value="F:peptidase activity"/>
    <property type="evidence" value="ECO:0007669"/>
    <property type="project" value="UniProtKB-KW"/>
</dbReference>
<proteinExistence type="predicted"/>
<dbReference type="GO" id="GO:0004519">
    <property type="term" value="F:endonuclease activity"/>
    <property type="evidence" value="ECO:0007669"/>
    <property type="project" value="UniProtKB-KW"/>
</dbReference>
<name>A0A445KXP2_GLYSO</name>
<comment type="caution">
    <text evidence="10">The sequence shown here is derived from an EMBL/GenBank/DDBJ whole genome shotgun (WGS) entry which is preliminary data.</text>
</comment>
<organism evidence="10 11">
    <name type="scientific">Glycine soja</name>
    <name type="common">Wild soybean</name>
    <dbReference type="NCBI Taxonomy" id="3848"/>
    <lineage>
        <taxon>Eukaryota</taxon>
        <taxon>Viridiplantae</taxon>
        <taxon>Streptophyta</taxon>
        <taxon>Embryophyta</taxon>
        <taxon>Tracheophyta</taxon>
        <taxon>Spermatophyta</taxon>
        <taxon>Magnoliopsida</taxon>
        <taxon>eudicotyledons</taxon>
        <taxon>Gunneridae</taxon>
        <taxon>Pentapetalae</taxon>
        <taxon>rosids</taxon>
        <taxon>fabids</taxon>
        <taxon>Fabales</taxon>
        <taxon>Fabaceae</taxon>
        <taxon>Papilionoideae</taxon>
        <taxon>50 kb inversion clade</taxon>
        <taxon>NPAAA clade</taxon>
        <taxon>indigoferoid/millettioid clade</taxon>
        <taxon>Phaseoleae</taxon>
        <taxon>Glycine</taxon>
        <taxon>Glycine subgen. Soja</taxon>
    </lineage>
</organism>
<dbReference type="Pfam" id="PF08284">
    <property type="entry name" value="RVP_2"/>
    <property type="match status" value="1"/>
</dbReference>
<dbReference type="Gene3D" id="2.40.70.10">
    <property type="entry name" value="Acid Proteases"/>
    <property type="match status" value="1"/>
</dbReference>
<dbReference type="Gene3D" id="3.30.70.270">
    <property type="match status" value="2"/>
</dbReference>
<keyword evidence="1" id="KW-0645">Protease</keyword>
<evidence type="ECO:0000256" key="7">
    <source>
        <dbReference type="ARBA" id="ARBA00022918"/>
    </source>
</evidence>
<feature type="region of interest" description="Disordered" evidence="8">
    <location>
        <begin position="696"/>
        <end position="733"/>
    </location>
</feature>
<dbReference type="Pfam" id="PF12394">
    <property type="entry name" value="DUF3657"/>
    <property type="match status" value="1"/>
</dbReference>
<dbReference type="GO" id="GO:0003964">
    <property type="term" value="F:RNA-directed DNA polymerase activity"/>
    <property type="evidence" value="ECO:0007669"/>
    <property type="project" value="UniProtKB-KW"/>
</dbReference>
<dbReference type="EMBL" id="QZWG01000004">
    <property type="protein sequence ID" value="RZC15741.1"/>
    <property type="molecule type" value="Genomic_DNA"/>
</dbReference>
<accession>A0A445KXP2</accession>
<keyword evidence="3" id="KW-0548">Nucleotidyltransferase</keyword>
<dbReference type="Pfam" id="PF00078">
    <property type="entry name" value="RVT_1"/>
    <property type="match status" value="1"/>
</dbReference>
<evidence type="ECO:0000256" key="3">
    <source>
        <dbReference type="ARBA" id="ARBA00022695"/>
    </source>
</evidence>
<dbReference type="InterPro" id="IPR022122">
    <property type="entry name" value="DUF3657"/>
</dbReference>
<dbReference type="PANTHER" id="PTHR24559">
    <property type="entry name" value="TRANSPOSON TY3-I GAG-POL POLYPROTEIN"/>
    <property type="match status" value="1"/>
</dbReference>
<sequence length="1302" mass="146577">MPRTAKVKSVATLETVQEIGVYIHRFHNLDLFKQGWYRIKITVRWEDSESLSFGIPASVVQYEAPDLDPSSVYGVWRIDDTDNSFSTQSFRIKYARQDVHLYMMIVFNLSRSEFVDLATTAVILKFELIYAPATEDGVNMQASLDDSSAAIHEFRIPPKALIGLHSYCPVHFDALHAVLVDVSVHVTLLKAVSYSSALKFPSNSANSEVIIDKSSVSKKNIDKSCDTLNQGFGGVAFLDTGNVSLVKALLTSRDILVEELQKISKAINEALDISEFVSIMSNMKLLNSVLQVNQFAIDVEVVGQGKPQNGLKGGNEALDFLDVEKLHSLSQNELLECFHSLGDQLIYLWKIFLKFHRDNKSRILGFLRDAWVKDRKAEWSIWMLYSKVEMPHHYINSKSEESSHRGVHRRVSSLWKLPDDPLQTAATRAELHRRSIEQMRINNRSVQDMQIFGDLLHTPIVIVEHVMNVPRRCPSANSLLRHIGCIDSDGLPIGLSSDTIGKKFATQILYQLVRPAATSVMPEHHTRQVTTDKLEEAISRLSAGHTNLNTKVESIHTSLTAKIDSLLERFVSLTVPPHSPSSSPVPPPPPIHRHHMKLEVPRFDGTDPLGWIFKISQFFYYQGIPDHERLTVAAFYMDGPALSWYQWMSRNGFFPSWPVMLQALESRFAPSFYEDPQGALFKLQQTSTATELARLQEDKLLDRRRGTRAPPHPNPNSHHKSLTLPTPAPPKVPLKRLTSEEMAVRRDQGLCYHCDDKWSQGHRCKPRLHLLIADEDLEPSSSSSTSESLSHVAPDPIQAPQISLNAMEGTPAPQTFRLLGSLHHHQVVILVDRGSTHNFIQTRVAKFLALPTAPTAALRVMVGNGHTLDCDTMSSQVSLSIQGHEFRLDLYHLPICGADIVLGVQWLKLLGPITTDYLNLTMTFLHMGLPITLHADAPPTPSHASAHQLKRLAQTQSISALFHITTTTTPVLSSPPPSTSPIPSQIASVLDKFPHIFAEPTQLPPNRNIQHHIHLLPQTTLVNVRPYRYPHFQKAEIERQISAMLAANLIQPSHSPFSSPILLVKKKDGSWRCCVDYRALNAVTVKDRFPMPTIDELLDDLGQASWFSKLDLRQGFHQIRMAEDDVHKTAFRTHQGHYEFRVMPFGLCNAPSTFQAAMNDTFKPFLRKYVAVFFDDILVFSSDLDTHVTHLESVLDTLSDRQFLLRRTKCLFAQNQLNYLGHIISRNGVAPDPDKISAMLAWPTPTSPTALRGFLGLTGFYRKFIKSYTAIASPLTSLLRKDQFRWSPEAQQAFHTLQQAMV</sequence>
<evidence type="ECO:0000256" key="6">
    <source>
        <dbReference type="ARBA" id="ARBA00022801"/>
    </source>
</evidence>
<dbReference type="Gene3D" id="3.10.10.10">
    <property type="entry name" value="HIV Type 1 Reverse Transcriptase, subunit A, domain 1"/>
    <property type="match status" value="1"/>
</dbReference>
<dbReference type="GO" id="GO:0006508">
    <property type="term" value="P:proteolysis"/>
    <property type="evidence" value="ECO:0007669"/>
    <property type="project" value="UniProtKB-KW"/>
</dbReference>
<dbReference type="Proteomes" id="UP000289340">
    <property type="component" value="Chromosome 4"/>
</dbReference>
<evidence type="ECO:0000256" key="4">
    <source>
        <dbReference type="ARBA" id="ARBA00022722"/>
    </source>
</evidence>
<dbReference type="InterPro" id="IPR021109">
    <property type="entry name" value="Peptidase_aspartic_dom_sf"/>
</dbReference>
<evidence type="ECO:0000256" key="1">
    <source>
        <dbReference type="ARBA" id="ARBA00022670"/>
    </source>
</evidence>
<dbReference type="CDD" id="cd01647">
    <property type="entry name" value="RT_LTR"/>
    <property type="match status" value="1"/>
</dbReference>
<dbReference type="PROSITE" id="PS50878">
    <property type="entry name" value="RT_POL"/>
    <property type="match status" value="1"/>
</dbReference>
<dbReference type="CDD" id="cd00303">
    <property type="entry name" value="retropepsin_like"/>
    <property type="match status" value="1"/>
</dbReference>
<keyword evidence="4" id="KW-0540">Nuclease</keyword>
<evidence type="ECO:0000313" key="11">
    <source>
        <dbReference type="Proteomes" id="UP000289340"/>
    </source>
</evidence>
<evidence type="ECO:0000256" key="5">
    <source>
        <dbReference type="ARBA" id="ARBA00022759"/>
    </source>
</evidence>
<reference evidence="10 11" key="1">
    <citation type="submission" date="2018-09" db="EMBL/GenBank/DDBJ databases">
        <title>A high-quality reference genome of wild soybean provides a powerful tool to mine soybean genomes.</title>
        <authorList>
            <person name="Xie M."/>
            <person name="Chung C.Y.L."/>
            <person name="Li M.-W."/>
            <person name="Wong F.-L."/>
            <person name="Chan T.-F."/>
            <person name="Lam H.-M."/>
        </authorList>
    </citation>
    <scope>NUCLEOTIDE SEQUENCE [LARGE SCALE GENOMIC DNA]</scope>
    <source>
        <strain evidence="11">cv. W05</strain>
        <tissue evidence="10">Hypocotyl of etiolated seedlings</tissue>
    </source>
</reference>
<gene>
    <name evidence="10" type="ORF">D0Y65_009186</name>
</gene>
<keyword evidence="6" id="KW-0378">Hydrolase</keyword>
<dbReference type="SUPFAM" id="SSF56672">
    <property type="entry name" value="DNA/RNA polymerases"/>
    <property type="match status" value="1"/>
</dbReference>
<dbReference type="FunFam" id="3.30.70.270:FF:000020">
    <property type="entry name" value="Transposon Tf2-6 polyprotein-like Protein"/>
    <property type="match status" value="1"/>
</dbReference>
<evidence type="ECO:0000256" key="8">
    <source>
        <dbReference type="SAM" id="MobiDB-lite"/>
    </source>
</evidence>